<evidence type="ECO:0000256" key="3">
    <source>
        <dbReference type="ARBA" id="ARBA00022723"/>
    </source>
</evidence>
<dbReference type="EMBL" id="CP042905">
    <property type="protein sequence ID" value="QEE17121.1"/>
    <property type="molecule type" value="Genomic_DNA"/>
</dbReference>
<evidence type="ECO:0000313" key="9">
    <source>
        <dbReference type="Proteomes" id="UP000321408"/>
    </source>
</evidence>
<reference evidence="8 9" key="2">
    <citation type="journal article" date="2024" name="Int. J. Syst. Evol. Microbiol.">
        <title>Promethearchaeum syntrophicum gen. nov., sp. nov., an anaerobic, obligately syntrophic archaeon, the first isolate of the lineage 'Asgard' archaea, and proposal of the new archaeal phylum Promethearchaeota phyl. nov. and kingdom Promethearchaeati regn. nov.</title>
        <authorList>
            <person name="Imachi H."/>
            <person name="Nobu M.K."/>
            <person name="Kato S."/>
            <person name="Takaki Y."/>
            <person name="Miyazaki M."/>
            <person name="Miyata M."/>
            <person name="Ogawara M."/>
            <person name="Saito Y."/>
            <person name="Sakai S."/>
            <person name="Tahara Y.O."/>
            <person name="Takano Y."/>
            <person name="Tasumi E."/>
            <person name="Uematsu K."/>
            <person name="Yoshimura T."/>
            <person name="Itoh T."/>
            <person name="Ohkuma M."/>
            <person name="Takai K."/>
        </authorList>
    </citation>
    <scope>NUCLEOTIDE SEQUENCE [LARGE SCALE GENOMIC DNA]</scope>
    <source>
        <strain evidence="8 9">MK-D1</strain>
    </source>
</reference>
<dbReference type="GO" id="GO:0051912">
    <property type="term" value="F:CoB--CoM heterodisulfide reductase activity"/>
    <property type="evidence" value="ECO:0007669"/>
    <property type="project" value="UniProtKB-EC"/>
</dbReference>
<protein>
    <submittedName>
        <fullName evidence="8">(Fe-S)-binding protein</fullName>
    </submittedName>
</protein>
<keyword evidence="9" id="KW-1185">Reference proteome</keyword>
<keyword evidence="4" id="KW-0560">Oxidoreductase</keyword>
<dbReference type="GO" id="GO:0046872">
    <property type="term" value="F:metal ion binding"/>
    <property type="evidence" value="ECO:0007669"/>
    <property type="project" value="UniProtKB-KW"/>
</dbReference>
<keyword evidence="3" id="KW-0479">Metal-binding</keyword>
<dbReference type="OrthoDB" id="42878at2157"/>
<proteinExistence type="inferred from homology"/>
<dbReference type="PROSITE" id="PS00198">
    <property type="entry name" value="4FE4S_FER_1"/>
    <property type="match status" value="1"/>
</dbReference>
<accession>A0A5B9DDP5</accession>
<dbReference type="PANTHER" id="PTHR43255:SF1">
    <property type="entry name" value="IRON-SULFUR-BINDING OXIDOREDUCTASE FADF-RELATED"/>
    <property type="match status" value="1"/>
</dbReference>
<evidence type="ECO:0000256" key="6">
    <source>
        <dbReference type="ARBA" id="ARBA00023014"/>
    </source>
</evidence>
<gene>
    <name evidence="8" type="ORF">DSAG12_02953</name>
</gene>
<dbReference type="InterPro" id="IPR009051">
    <property type="entry name" value="Helical_ferredxn"/>
</dbReference>
<dbReference type="PANTHER" id="PTHR43255">
    <property type="entry name" value="IRON-SULFUR-BINDING OXIDOREDUCTASE FADF-RELATED-RELATED"/>
    <property type="match status" value="1"/>
</dbReference>
<dbReference type="SUPFAM" id="SSF46548">
    <property type="entry name" value="alpha-helical ferredoxin"/>
    <property type="match status" value="1"/>
</dbReference>
<keyword evidence="5" id="KW-0408">Iron</keyword>
<evidence type="ECO:0000256" key="1">
    <source>
        <dbReference type="ARBA" id="ARBA00007097"/>
    </source>
</evidence>
<dbReference type="AlphaFoldDB" id="A0A5B9DDP5"/>
<dbReference type="InterPro" id="IPR051460">
    <property type="entry name" value="HdrC_iron-sulfur_subunit"/>
</dbReference>
<keyword evidence="6" id="KW-0411">Iron-sulfur</keyword>
<feature type="domain" description="Cysteine-rich" evidence="7">
    <location>
        <begin position="180"/>
        <end position="264"/>
    </location>
</feature>
<organism evidence="8 9">
    <name type="scientific">Promethearchaeum syntrophicum</name>
    <dbReference type="NCBI Taxonomy" id="2594042"/>
    <lineage>
        <taxon>Archaea</taxon>
        <taxon>Promethearchaeati</taxon>
        <taxon>Promethearchaeota</taxon>
        <taxon>Promethearchaeia</taxon>
        <taxon>Promethearchaeales</taxon>
        <taxon>Promethearchaeaceae</taxon>
        <taxon>Promethearchaeum</taxon>
    </lineage>
</organism>
<evidence type="ECO:0000259" key="7">
    <source>
        <dbReference type="Pfam" id="PF02754"/>
    </source>
</evidence>
<dbReference type="GeneID" id="41330931"/>
<dbReference type="InterPro" id="IPR017900">
    <property type="entry name" value="4Fe4S_Fe_S_CS"/>
</dbReference>
<dbReference type="Pfam" id="PF02754">
    <property type="entry name" value="CCG"/>
    <property type="match status" value="2"/>
</dbReference>
<dbReference type="Gene3D" id="1.10.1060.10">
    <property type="entry name" value="Alpha-helical ferredoxin"/>
    <property type="match status" value="1"/>
</dbReference>
<evidence type="ECO:0000256" key="5">
    <source>
        <dbReference type="ARBA" id="ARBA00023004"/>
    </source>
</evidence>
<dbReference type="GO" id="GO:0005886">
    <property type="term" value="C:plasma membrane"/>
    <property type="evidence" value="ECO:0007669"/>
    <property type="project" value="TreeGrafter"/>
</dbReference>
<dbReference type="GO" id="GO:0051539">
    <property type="term" value="F:4 iron, 4 sulfur cluster binding"/>
    <property type="evidence" value="ECO:0007669"/>
    <property type="project" value="UniProtKB-KW"/>
</dbReference>
<name>A0A5B9DDP5_9ARCH</name>
<reference evidence="8 9" key="1">
    <citation type="journal article" date="2020" name="Nature">
        <title>Isolation of an archaeon at the prokaryote-eukaryote interface.</title>
        <authorList>
            <person name="Imachi H."/>
            <person name="Nobu M.K."/>
            <person name="Nakahara N."/>
            <person name="Morono Y."/>
            <person name="Ogawara M."/>
            <person name="Takaki Y."/>
            <person name="Takano Y."/>
            <person name="Uematsu K."/>
            <person name="Ikuta T."/>
            <person name="Ito M."/>
            <person name="Matsui Y."/>
            <person name="Miyazaki M."/>
            <person name="Murata K."/>
            <person name="Saito Y."/>
            <person name="Sakai S."/>
            <person name="Song C."/>
            <person name="Tasumi E."/>
            <person name="Yamanaka Y."/>
            <person name="Yamaguchi T."/>
            <person name="Kamagata Y."/>
            <person name="Tamaki H."/>
            <person name="Takai K."/>
        </authorList>
    </citation>
    <scope>NUCLEOTIDE SEQUENCE [LARGE SCALE GENOMIC DNA]</scope>
    <source>
        <strain evidence="8 9">MK-D1</strain>
    </source>
</reference>
<dbReference type="Proteomes" id="UP000321408">
    <property type="component" value="Chromosome"/>
</dbReference>
<dbReference type="RefSeq" id="WP_147664038.1">
    <property type="nucleotide sequence ID" value="NZ_CP042905.2"/>
</dbReference>
<keyword evidence="2" id="KW-0004">4Fe-4S</keyword>
<sequence>MEIIKKIGKNKWLINLIMGLDKEDRNNMLSGYKSRKHYYTSKLPDFEVNLKDCAKCALCPDMCGFDSPCLLLSKNTTLSPQNKSRLALFMGMERIPMDNSSAISALYACMNCDACKHWCPMDISTGELMVEMRGELEKRDLIPEKLHHLKNRIIENGSVLEKGPYTEESEFNIDMPKSEVFYYIGCVSATERKSMVRANIAILNHLKVKFTTKLPDRNCCGSPLYKVGYKSVALDLAQKNKEVINNSKTKIVLTDCPACMNMLKSTYSDWGVKIKPNILHFEDYILDKIKTGELNLNKSVDKVVTYHDPCIFARGLGETEKSREIFAQIPGLQLKEAYLHGEETRCCGYGGGYHVTNKELSIKEGLIRLEQLRKHSPDYIVSTCPTCELAFLEAQKNSHNDNYKEKVKDLSEIVAESLGLDF</sequence>
<dbReference type="InterPro" id="IPR004017">
    <property type="entry name" value="Cys_rich_dom"/>
</dbReference>
<evidence type="ECO:0000256" key="2">
    <source>
        <dbReference type="ARBA" id="ARBA00022485"/>
    </source>
</evidence>
<comment type="similarity">
    <text evidence="1">Belongs to the HdrC family.</text>
</comment>
<evidence type="ECO:0000313" key="8">
    <source>
        <dbReference type="EMBL" id="QEE17121.1"/>
    </source>
</evidence>
<dbReference type="KEGG" id="psyt:DSAG12_02953"/>
<feature type="domain" description="Cysteine-rich" evidence="7">
    <location>
        <begin position="304"/>
        <end position="391"/>
    </location>
</feature>
<evidence type="ECO:0000256" key="4">
    <source>
        <dbReference type="ARBA" id="ARBA00023002"/>
    </source>
</evidence>